<sequence>MTDLIELQAAPWRVYISGPMSGLPDLNYPAFHAVAGRLRAEGLEVENPAENPEPPCGSWSGYMRLALVQISKCNGMIVLPGWTKSRGARLEVHIAKELGLLVTCAEGAEELMP</sequence>
<organism evidence="1 2">
    <name type="scientific">Pseudomonas oryziphila</name>
    <dbReference type="NCBI Taxonomy" id="2894079"/>
    <lineage>
        <taxon>Bacteria</taxon>
        <taxon>Pseudomonadati</taxon>
        <taxon>Pseudomonadota</taxon>
        <taxon>Gammaproteobacteria</taxon>
        <taxon>Pseudomonadales</taxon>
        <taxon>Pseudomonadaceae</taxon>
        <taxon>Pseudomonas</taxon>
    </lineage>
</organism>
<dbReference type="EMBL" id="CP034337">
    <property type="protein sequence ID" value="AZL74564.1"/>
    <property type="molecule type" value="Genomic_DNA"/>
</dbReference>
<gene>
    <name evidence="1" type="ORF">EI693_16390</name>
</gene>
<protein>
    <submittedName>
        <fullName evidence="1">DUF4406 domain-containing protein</fullName>
    </submittedName>
</protein>
<name>A0ABN5TKT3_9PSED</name>
<dbReference type="Proteomes" id="UP000272622">
    <property type="component" value="Chromosome"/>
</dbReference>
<keyword evidence="2" id="KW-1185">Reference proteome</keyword>
<dbReference type="InterPro" id="IPR025518">
    <property type="entry name" value="DUF4406"/>
</dbReference>
<reference evidence="1 2" key="1">
    <citation type="submission" date="2018-12" db="EMBL/GenBank/DDBJ databases">
        <authorList>
            <person name="Li S."/>
            <person name="Yang R."/>
            <person name="Chen G."/>
            <person name="Zou L."/>
            <person name="Zhang C."/>
            <person name="Chen Y."/>
            <person name="Liu Z."/>
            <person name="Li Y."/>
            <person name="Yan Y."/>
            <person name="Huang M."/>
            <person name="Chen T."/>
        </authorList>
    </citation>
    <scope>NUCLEOTIDE SEQUENCE [LARGE SCALE GENOMIC DNA]</scope>
    <source>
        <strain evidence="1 2">2014</strain>
    </source>
</reference>
<dbReference type="Pfam" id="PF14359">
    <property type="entry name" value="DUF4406"/>
    <property type="match status" value="1"/>
</dbReference>
<accession>A0ABN5TKT3</accession>
<dbReference type="Gene3D" id="3.40.50.10400">
    <property type="entry name" value="Hypothetical protein PA1492"/>
    <property type="match status" value="1"/>
</dbReference>
<proteinExistence type="predicted"/>
<evidence type="ECO:0000313" key="1">
    <source>
        <dbReference type="EMBL" id="AZL74564.1"/>
    </source>
</evidence>
<evidence type="ECO:0000313" key="2">
    <source>
        <dbReference type="Proteomes" id="UP000272622"/>
    </source>
</evidence>
<dbReference type="RefSeq" id="WP_125464623.1">
    <property type="nucleotide sequence ID" value="NZ_CP034337.1"/>
</dbReference>
<dbReference type="SUPFAM" id="SSF52309">
    <property type="entry name" value="N-(deoxy)ribosyltransferase-like"/>
    <property type="match status" value="1"/>
</dbReference>